<comment type="caution">
    <text evidence="4">The sequence shown here is derived from an EMBL/GenBank/DDBJ whole genome shotgun (WGS) entry which is preliminary data.</text>
</comment>
<dbReference type="InterPro" id="IPR029063">
    <property type="entry name" value="SAM-dependent_MTases_sf"/>
</dbReference>
<evidence type="ECO:0000313" key="4">
    <source>
        <dbReference type="EMBL" id="KKN27619.1"/>
    </source>
</evidence>
<organism evidence="4">
    <name type="scientific">marine sediment metagenome</name>
    <dbReference type="NCBI Taxonomy" id="412755"/>
    <lineage>
        <taxon>unclassified sequences</taxon>
        <taxon>metagenomes</taxon>
        <taxon>ecological metagenomes</taxon>
    </lineage>
</organism>
<accession>A0A0F9PBW3</accession>
<dbReference type="Pfam" id="PF01555">
    <property type="entry name" value="N6_N4_Mtase"/>
    <property type="match status" value="1"/>
</dbReference>
<gene>
    <name evidence="4" type="ORF">LCGC14_0863060</name>
</gene>
<dbReference type="Gene3D" id="3.40.50.150">
    <property type="entry name" value="Vaccinia Virus protein VP39"/>
    <property type="match status" value="1"/>
</dbReference>
<evidence type="ECO:0000256" key="2">
    <source>
        <dbReference type="ARBA" id="ARBA00022679"/>
    </source>
</evidence>
<feature type="domain" description="DNA methylase N-4/N-6" evidence="3">
    <location>
        <begin position="23"/>
        <end position="317"/>
    </location>
</feature>
<protein>
    <recommendedName>
        <fullName evidence="3">DNA methylase N-4/N-6 domain-containing protein</fullName>
    </recommendedName>
</protein>
<reference evidence="4" key="1">
    <citation type="journal article" date="2015" name="Nature">
        <title>Complex archaea that bridge the gap between prokaryotes and eukaryotes.</title>
        <authorList>
            <person name="Spang A."/>
            <person name="Saw J.H."/>
            <person name="Jorgensen S.L."/>
            <person name="Zaremba-Niedzwiedzka K."/>
            <person name="Martijn J."/>
            <person name="Lind A.E."/>
            <person name="van Eijk R."/>
            <person name="Schleper C."/>
            <person name="Guy L."/>
            <person name="Ettema T.J."/>
        </authorList>
    </citation>
    <scope>NUCLEOTIDE SEQUENCE</scope>
</reference>
<dbReference type="GO" id="GO:0008170">
    <property type="term" value="F:N-methyltransferase activity"/>
    <property type="evidence" value="ECO:0007669"/>
    <property type="project" value="InterPro"/>
</dbReference>
<dbReference type="GO" id="GO:0032259">
    <property type="term" value="P:methylation"/>
    <property type="evidence" value="ECO:0007669"/>
    <property type="project" value="UniProtKB-KW"/>
</dbReference>
<sequence length="333" mass="38536">MELNKIYQGNCLELMKQIEDNSVDLILCDLPYGTTACSWDAIIPFKELWGAYYRIIRPNGFIILTASQPSTTKLINSNIDNFSHQWIWEKEQGANPLLANVQPMKNFEDVIVFSNEHNHDFTFNNPLRLYFRNIIDYIGLNRKALMSRIGQKIDHTTRINSTQFNLCTRETYLELMNVFQIDKMQGFKTFNKLEEINNDFLNKYPRVYNPQKINGKQYTSGKGYLEHLGFEKEGGTISSERYPTSIIKFNTDKTKSKHPTQKPVALFEYLIKTYTNEGNLVLDNCAGSGTTGVACLRTNRSFILIEKEGKYVEIAKERLKQGNLNTLFQNKEN</sequence>
<keyword evidence="1" id="KW-0489">Methyltransferase</keyword>
<keyword evidence="2" id="KW-0808">Transferase</keyword>
<evidence type="ECO:0000256" key="1">
    <source>
        <dbReference type="ARBA" id="ARBA00022603"/>
    </source>
</evidence>
<dbReference type="AlphaFoldDB" id="A0A0F9PBW3"/>
<name>A0A0F9PBW3_9ZZZZ</name>
<dbReference type="GO" id="GO:0003677">
    <property type="term" value="F:DNA binding"/>
    <property type="evidence" value="ECO:0007669"/>
    <property type="project" value="InterPro"/>
</dbReference>
<dbReference type="SUPFAM" id="SSF53335">
    <property type="entry name" value="S-adenosyl-L-methionine-dependent methyltransferases"/>
    <property type="match status" value="1"/>
</dbReference>
<dbReference type="InterPro" id="IPR002941">
    <property type="entry name" value="DNA_methylase_N4/N6"/>
</dbReference>
<proteinExistence type="predicted"/>
<dbReference type="InterPro" id="IPR001091">
    <property type="entry name" value="RM_Methyltransferase"/>
</dbReference>
<evidence type="ECO:0000259" key="3">
    <source>
        <dbReference type="Pfam" id="PF01555"/>
    </source>
</evidence>
<dbReference type="PRINTS" id="PR00508">
    <property type="entry name" value="S21N4MTFRASE"/>
</dbReference>
<dbReference type="EMBL" id="LAZR01002622">
    <property type="protein sequence ID" value="KKN27619.1"/>
    <property type="molecule type" value="Genomic_DNA"/>
</dbReference>